<sequence>MKKKGLVLLSVSVVLLVIICLRVVERDGFAITVENNTEQSISGLVIAYPSQTLVLAPIPKQSDVSKHIQTRNDFAEGEINLVYKDKSGLEHKETIFGYIEKGYHGSATLKINGINNKGELAIAVKAEVN</sequence>
<dbReference type="RefSeq" id="WP_125655830.1">
    <property type="nucleotide sequence ID" value="NZ_AP019308.1"/>
</dbReference>
<dbReference type="OrthoDB" id="1957425at2"/>
<organism evidence="1 2">
    <name type="scientific">Paenibacillus baekrokdamisoli</name>
    <dbReference type="NCBI Taxonomy" id="1712516"/>
    <lineage>
        <taxon>Bacteria</taxon>
        <taxon>Bacillati</taxon>
        <taxon>Bacillota</taxon>
        <taxon>Bacilli</taxon>
        <taxon>Bacillales</taxon>
        <taxon>Paenibacillaceae</taxon>
        <taxon>Paenibacillus</taxon>
    </lineage>
</organism>
<evidence type="ECO:0000313" key="1">
    <source>
        <dbReference type="EMBL" id="BBH20630.1"/>
    </source>
</evidence>
<reference evidence="1 2" key="1">
    <citation type="submission" date="2018-11" db="EMBL/GenBank/DDBJ databases">
        <title>Complete genome sequence of Paenibacillus baekrokdamisoli strain KCTC 33723.</title>
        <authorList>
            <person name="Kang S.W."/>
            <person name="Lee K.C."/>
            <person name="Kim K.K."/>
            <person name="Kim J.S."/>
            <person name="Kim D.S."/>
            <person name="Ko S.H."/>
            <person name="Yang S.H."/>
            <person name="Lee J.S."/>
        </authorList>
    </citation>
    <scope>NUCLEOTIDE SEQUENCE [LARGE SCALE GENOMIC DNA]</scope>
    <source>
        <strain evidence="1 2">KCTC 33723</strain>
    </source>
</reference>
<evidence type="ECO:0000313" key="2">
    <source>
        <dbReference type="Proteomes" id="UP000275368"/>
    </source>
</evidence>
<gene>
    <name evidence="1" type="ORF">Back11_19750</name>
</gene>
<dbReference type="EMBL" id="AP019308">
    <property type="protein sequence ID" value="BBH20630.1"/>
    <property type="molecule type" value="Genomic_DNA"/>
</dbReference>
<dbReference type="KEGG" id="pbk:Back11_19750"/>
<dbReference type="AlphaFoldDB" id="A0A3G9IP39"/>
<accession>A0A3G9IP39</accession>
<dbReference type="Proteomes" id="UP000275368">
    <property type="component" value="Chromosome"/>
</dbReference>
<proteinExistence type="predicted"/>
<name>A0A3G9IP39_9BACL</name>
<protein>
    <submittedName>
        <fullName evidence="1">Uncharacterized protein</fullName>
    </submittedName>
</protein>
<keyword evidence="2" id="KW-1185">Reference proteome</keyword>